<dbReference type="Proteomes" id="UP000269505">
    <property type="component" value="Unassembled WGS sequence"/>
</dbReference>
<keyword evidence="2" id="KW-1185">Reference proteome</keyword>
<comment type="caution">
    <text evidence="1">The sequence shown here is derived from an EMBL/GenBank/DDBJ whole genome shotgun (WGS) entry which is preliminary data.</text>
</comment>
<sequence length="83" mass="10017">MTGTVMFVIQSTMKYLFKRRGNLYIYFKHVPSIITSKPMCKLKEAENLYRIQVPLWIEIHNTKEIKQIVRDFNIEGYYKNKKV</sequence>
<name>A0AAQ0S695_9STAP</name>
<protein>
    <submittedName>
        <fullName evidence="1">Uncharacterized protein</fullName>
    </submittedName>
</protein>
<evidence type="ECO:0000313" key="1">
    <source>
        <dbReference type="EMBL" id="RMI84256.1"/>
    </source>
</evidence>
<evidence type="ECO:0000313" key="2">
    <source>
        <dbReference type="Proteomes" id="UP000269505"/>
    </source>
</evidence>
<accession>A0AAQ0S695</accession>
<dbReference type="EMBL" id="RCVN01000014">
    <property type="protein sequence ID" value="RMI84256.1"/>
    <property type="molecule type" value="Genomic_DNA"/>
</dbReference>
<reference evidence="1 2" key="1">
    <citation type="submission" date="2018-10" db="EMBL/GenBank/DDBJ databases">
        <title>Staphylococcus pseudoxylosus sp. nov., isolated from bovine mastitis.</title>
        <authorList>
            <person name="Macfadyen A.C."/>
            <person name="Leroy S."/>
            <person name="Harrison E.M."/>
            <person name="Parkhill J."/>
            <person name="Holmes M.A."/>
            <person name="Paterson G.K."/>
        </authorList>
    </citation>
    <scope>NUCLEOTIDE SEQUENCE [LARGE SCALE GENOMIC DNA]</scope>
    <source>
        <strain evidence="1 2">S04009</strain>
    </source>
</reference>
<dbReference type="AlphaFoldDB" id="A0AAQ0S695"/>
<gene>
    <name evidence="1" type="ORF">D9V42_12340</name>
</gene>
<organism evidence="1 2">
    <name type="scientific">Staphylococcus pseudoxylosus</name>
    <dbReference type="NCBI Taxonomy" id="2282419"/>
    <lineage>
        <taxon>Bacteria</taxon>
        <taxon>Bacillati</taxon>
        <taxon>Bacillota</taxon>
        <taxon>Bacilli</taxon>
        <taxon>Bacillales</taxon>
        <taxon>Staphylococcaceae</taxon>
        <taxon>Staphylococcus</taxon>
    </lineage>
</organism>
<proteinExistence type="predicted"/>